<organism evidence="2 3">
    <name type="scientific">Rossellomorea vietnamensis</name>
    <dbReference type="NCBI Taxonomy" id="218284"/>
    <lineage>
        <taxon>Bacteria</taxon>
        <taxon>Bacillati</taxon>
        <taxon>Bacillota</taxon>
        <taxon>Bacilli</taxon>
        <taxon>Bacillales</taxon>
        <taxon>Bacillaceae</taxon>
        <taxon>Rossellomorea</taxon>
    </lineage>
</organism>
<dbReference type="InterPro" id="IPR003615">
    <property type="entry name" value="HNH_nuc"/>
</dbReference>
<dbReference type="InterPro" id="IPR030931">
    <property type="entry name" value="Group_II_RT_mat"/>
</dbReference>
<dbReference type="PROSITE" id="PS50878">
    <property type="entry name" value="RT_POL"/>
    <property type="match status" value="1"/>
</dbReference>
<keyword evidence="2" id="KW-0695">RNA-directed DNA polymerase</keyword>
<keyword evidence="2" id="KW-0548">Nucleotidyltransferase</keyword>
<dbReference type="PANTHER" id="PTHR34047:SF8">
    <property type="entry name" value="PROTEIN YKFC"/>
    <property type="match status" value="1"/>
</dbReference>
<proteinExistence type="predicted"/>
<dbReference type="Gene3D" id="1.10.30.50">
    <property type="match status" value="1"/>
</dbReference>
<dbReference type="GO" id="GO:0003964">
    <property type="term" value="F:RNA-directed DNA polymerase activity"/>
    <property type="evidence" value="ECO:0007669"/>
    <property type="project" value="UniProtKB-KW"/>
</dbReference>
<dbReference type="EC" id="2.7.7.49" evidence="2"/>
<evidence type="ECO:0000313" key="3">
    <source>
        <dbReference type="Proteomes" id="UP000323317"/>
    </source>
</evidence>
<dbReference type="CDD" id="cd00085">
    <property type="entry name" value="HNHc"/>
    <property type="match status" value="1"/>
</dbReference>
<gene>
    <name evidence="2" type="primary">ltrA</name>
    <name evidence="2" type="ORF">FZC79_03365</name>
</gene>
<dbReference type="InterPro" id="IPR051083">
    <property type="entry name" value="GrpII_Intron_Splice-Mob/Def"/>
</dbReference>
<dbReference type="SMART" id="SM00507">
    <property type="entry name" value="HNHc"/>
    <property type="match status" value="1"/>
</dbReference>
<accession>A0A5D4KJN4</accession>
<comment type="caution">
    <text evidence="2">The sequence shown here is derived from an EMBL/GenBank/DDBJ whole genome shotgun (WGS) entry which is preliminary data.</text>
</comment>
<dbReference type="Pfam" id="PF00078">
    <property type="entry name" value="RVT_1"/>
    <property type="match status" value="1"/>
</dbReference>
<dbReference type="InterPro" id="IPR043502">
    <property type="entry name" value="DNA/RNA_pol_sf"/>
</dbReference>
<protein>
    <submittedName>
        <fullName evidence="2">Group II intron reverse transcriptase/maturase</fullName>
        <ecNumber evidence="2">2.7.7.49</ecNumber>
    </submittedName>
</protein>
<dbReference type="NCBIfam" id="TIGR04416">
    <property type="entry name" value="group_II_RT_mat"/>
    <property type="match status" value="1"/>
</dbReference>
<evidence type="ECO:0000259" key="1">
    <source>
        <dbReference type="PROSITE" id="PS50878"/>
    </source>
</evidence>
<dbReference type="InterPro" id="IPR000477">
    <property type="entry name" value="RT_dom"/>
</dbReference>
<dbReference type="AlphaFoldDB" id="A0A5D4KJN4"/>
<dbReference type="EMBL" id="VTEH01000002">
    <property type="protein sequence ID" value="TYR77099.1"/>
    <property type="molecule type" value="Genomic_DNA"/>
</dbReference>
<dbReference type="CDD" id="cd01651">
    <property type="entry name" value="RT_G2_intron"/>
    <property type="match status" value="1"/>
</dbReference>
<feature type="domain" description="Reverse transcriptase" evidence="1">
    <location>
        <begin position="80"/>
        <end position="334"/>
    </location>
</feature>
<evidence type="ECO:0000313" key="2">
    <source>
        <dbReference type="EMBL" id="TYR77099.1"/>
    </source>
</evidence>
<reference evidence="2 3" key="1">
    <citation type="submission" date="2019-08" db="EMBL/GenBank/DDBJ databases">
        <title>Bacillus genomes from the desert of Cuatro Cienegas, Coahuila.</title>
        <authorList>
            <person name="Olmedo-Alvarez G."/>
        </authorList>
    </citation>
    <scope>NUCLEOTIDE SEQUENCE [LARGE SCALE GENOMIC DNA]</scope>
    <source>
        <strain evidence="2 3">CH40_1T</strain>
    </source>
</reference>
<sequence length="622" mass="72863">MKRKKLRHNEYYDMQRYFDNLYAQSVNGQNFYDLMDLICSNENIRLAYRNIKGNTGSKTKGTDKLTINNVKNLTVEEVIGKVQGMFEMYKPQKVRRVFIPKVNGKVRPLGIPTIWDRILQQCILQVLEPICEAKFHNHSYGFRQNRSTHDAKARFEFLINQTGLFHCIDVDIKGFFDNVHHGKLLKQVWSLGIKDKKLLAIISRLLKAEIEGEGVPSRGVPQGGILSPLLSNIVLNELDWWVSNQWETFESDFKYKFIGSKYQALKKRSNLKECYIVRYADDFKVVCRTRTQAIKMNYAIKDFLKKRLHLETSDEKSKVVNLKKNSSEFLGFSMKVQRKKKARFGYVAKSNMTRKAKSQSFSKIKDAIKTVQKNPCAETVWHFNKVVMGIQNYYAPATNITNNLSELTSLLNKTLYNRLKNLRKEAKFSDMTSTLQQRYKGYKPKYYKIQQMVFVPIYAQRHKTNLCFSQEICNYTAEGRDKIHHNLKAIDKSVLSYIMKNFIPNRTIEYNDNRISKFIAQYGKCAVTGIELGKHDWHCHHKVPYHLSRDDTYSNLIVLHEIVHRLVHLKDIEKMKDLMKTLELNKKQIQKVNELRKHCGNDSIINWNQSASINYIEMNELD</sequence>
<dbReference type="SUPFAM" id="SSF56672">
    <property type="entry name" value="DNA/RNA polymerases"/>
    <property type="match status" value="1"/>
</dbReference>
<keyword evidence="2" id="KW-0808">Transferase</keyword>
<dbReference type="PANTHER" id="PTHR34047">
    <property type="entry name" value="NUCLEAR INTRON MATURASE 1, MITOCHONDRIAL-RELATED"/>
    <property type="match status" value="1"/>
</dbReference>
<dbReference type="Proteomes" id="UP000323317">
    <property type="component" value="Unassembled WGS sequence"/>
</dbReference>
<name>A0A5D4KJN4_9BACI</name>